<reference evidence="3 4" key="1">
    <citation type="journal article" date="2018" name="Cell">
        <title>The Chara Genome: Secondary Complexity and Implications for Plant Terrestrialization.</title>
        <authorList>
            <person name="Nishiyama T."/>
            <person name="Sakayama H."/>
            <person name="Vries J.D."/>
            <person name="Buschmann H."/>
            <person name="Saint-Marcoux D."/>
            <person name="Ullrich K.K."/>
            <person name="Haas F.B."/>
            <person name="Vanderstraeten L."/>
            <person name="Becker D."/>
            <person name="Lang D."/>
            <person name="Vosolsobe S."/>
            <person name="Rombauts S."/>
            <person name="Wilhelmsson P.K.I."/>
            <person name="Janitza P."/>
            <person name="Kern R."/>
            <person name="Heyl A."/>
            <person name="Rumpler F."/>
            <person name="Villalobos L.I.A.C."/>
            <person name="Clay J.M."/>
            <person name="Skokan R."/>
            <person name="Toyoda A."/>
            <person name="Suzuki Y."/>
            <person name="Kagoshima H."/>
            <person name="Schijlen E."/>
            <person name="Tajeshwar N."/>
            <person name="Catarino B."/>
            <person name="Hetherington A.J."/>
            <person name="Saltykova A."/>
            <person name="Bonnot C."/>
            <person name="Breuninger H."/>
            <person name="Symeonidi A."/>
            <person name="Radhakrishnan G.V."/>
            <person name="Van Nieuwerburgh F."/>
            <person name="Deforce D."/>
            <person name="Chang C."/>
            <person name="Karol K.G."/>
            <person name="Hedrich R."/>
            <person name="Ulvskov P."/>
            <person name="Glockner G."/>
            <person name="Delwiche C.F."/>
            <person name="Petrasek J."/>
            <person name="Van de Peer Y."/>
            <person name="Friml J."/>
            <person name="Beilby M."/>
            <person name="Dolan L."/>
            <person name="Kohara Y."/>
            <person name="Sugano S."/>
            <person name="Fujiyama A."/>
            <person name="Delaux P.-M."/>
            <person name="Quint M."/>
            <person name="TheiBen G."/>
            <person name="Hagemann M."/>
            <person name="Harholt J."/>
            <person name="Dunand C."/>
            <person name="Zachgo S."/>
            <person name="Langdale J."/>
            <person name="Maumus F."/>
            <person name="Straeten D.V.D."/>
            <person name="Gould S.B."/>
            <person name="Rensing S.A."/>
        </authorList>
    </citation>
    <scope>NUCLEOTIDE SEQUENCE [LARGE SCALE GENOMIC DNA]</scope>
    <source>
        <strain evidence="3 4">S276</strain>
    </source>
</reference>
<dbReference type="InterPro" id="IPR050951">
    <property type="entry name" value="Retrovirus_Pol_polyprotein"/>
</dbReference>
<feature type="compositionally biased region" description="Low complexity" evidence="1">
    <location>
        <begin position="129"/>
        <end position="143"/>
    </location>
</feature>
<dbReference type="InterPro" id="IPR041588">
    <property type="entry name" value="Integrase_H2C2"/>
</dbReference>
<dbReference type="Gramene" id="GBG79430">
    <property type="protein sequence ID" value="GBG79430"/>
    <property type="gene ID" value="CBR_g29577"/>
</dbReference>
<dbReference type="GO" id="GO:0015074">
    <property type="term" value="P:DNA integration"/>
    <property type="evidence" value="ECO:0007669"/>
    <property type="project" value="InterPro"/>
</dbReference>
<dbReference type="InterPro" id="IPR001584">
    <property type="entry name" value="Integrase_cat-core"/>
</dbReference>
<proteinExistence type="predicted"/>
<dbReference type="PANTHER" id="PTHR37984">
    <property type="entry name" value="PROTEIN CBG26694"/>
    <property type="match status" value="1"/>
</dbReference>
<evidence type="ECO:0000256" key="1">
    <source>
        <dbReference type="SAM" id="MobiDB-lite"/>
    </source>
</evidence>
<sequence>MAQYTQSTGLSCIDDWGWSESQNDAPPAAGSVPARSAGPVCGAEYAKVTECAAFAPRSQVVTGTPALSSPVTPVRGFRIGLGGDDEHTLRQRLRMRAMAMADGLTPAMDKRPVGGYETSQARNAGSQHGSPGPSSVSSVNTNTMPSQQSGAPSAMLPVGHGSPRASSEPLCDGALGQQVSQYATSSEYVLNCIINDIEAGVNPTEHVDAGRDGGQVVASQTTPSDTPPRCGSSGGAAAGTPPPMSTESGSHHTPPRCPSSGGVAAGSPSPLTGDGCSHTPPTTLQGPGTSAGGPSAGHPPRPCQVEKNTDRWGETKTEWLCWCRNEAKALMGEETEAFGRARLKAGFWKYEEERMRAKGYNRADDQCKNKFNQILDYYRRLKAHERWSGLPSYWDMNQTRRKKYNVDFVLRRSWYDVIHPVEKDKDSINLSNLMDSGADEERLEDGEGVNDGDGEMDGDGGDPTVGSGSSAGGSRSTGFDPTLGKRKRTASNARESGVEAVTAAMRAHTTALTRSDLTIAKMRCEATRDIAKQQAELCVRAVAEFHDQATAGHMGFHKTLARVSRLYVWPKRKDFVKDYVAECPTCQEVNNANHLPYGLIQPLPIPEGRWQSILMDFIGPLRPPTPRSHDAILVVIDCFMKRAHFVPCRYAISARELADIVFDRVVRDHDLPLSIISDRDPRFTNRLWRRLHKVYSTHLHFSSSYHPQTNCQTEVTNMTLRDILRKIIRDDQQWDLHLAYAEIAYNHDVSLATGMSPYYGDLGYHPRVPADFLRPSQMHPDTTCPTLDDWVAHMTSIMKTAHEHIASSQTRMAAHAS</sequence>
<feature type="region of interest" description="Disordered" evidence="1">
    <location>
        <begin position="204"/>
        <end position="309"/>
    </location>
</feature>
<dbReference type="Gene3D" id="1.10.10.60">
    <property type="entry name" value="Homeodomain-like"/>
    <property type="match status" value="1"/>
</dbReference>
<feature type="compositionally biased region" description="Polar residues" evidence="1">
    <location>
        <begin position="117"/>
        <end position="128"/>
    </location>
</feature>
<dbReference type="AlphaFoldDB" id="A0A388LAT7"/>
<dbReference type="OrthoDB" id="407598at2759"/>
<feature type="region of interest" description="Disordered" evidence="1">
    <location>
        <begin position="104"/>
        <end position="169"/>
    </location>
</feature>
<dbReference type="Gene3D" id="1.10.340.70">
    <property type="match status" value="1"/>
</dbReference>
<keyword evidence="4" id="KW-1185">Reference proteome</keyword>
<dbReference type="InterPro" id="IPR044822">
    <property type="entry name" value="Myb_DNA-bind_4"/>
</dbReference>
<dbReference type="InterPro" id="IPR036397">
    <property type="entry name" value="RNaseH_sf"/>
</dbReference>
<dbReference type="Pfam" id="PF17921">
    <property type="entry name" value="Integrase_H2C2"/>
    <property type="match status" value="1"/>
</dbReference>
<accession>A0A388LAT7</accession>
<feature type="compositionally biased region" description="Low complexity" evidence="1">
    <location>
        <begin position="466"/>
        <end position="478"/>
    </location>
</feature>
<gene>
    <name evidence="3" type="ORF">CBR_g29577</name>
</gene>
<feature type="compositionally biased region" description="Low complexity" evidence="1">
    <location>
        <begin position="258"/>
        <end position="270"/>
    </location>
</feature>
<dbReference type="Proteomes" id="UP000265515">
    <property type="component" value="Unassembled WGS sequence"/>
</dbReference>
<protein>
    <recommendedName>
        <fullName evidence="2">Integrase catalytic domain-containing protein</fullName>
    </recommendedName>
</protein>
<dbReference type="GO" id="GO:0003676">
    <property type="term" value="F:nucleic acid binding"/>
    <property type="evidence" value="ECO:0007669"/>
    <property type="project" value="InterPro"/>
</dbReference>
<feature type="domain" description="Integrase catalytic" evidence="2">
    <location>
        <begin position="600"/>
        <end position="765"/>
    </location>
</feature>
<name>A0A388LAT7_CHABU</name>
<dbReference type="InterPro" id="IPR012337">
    <property type="entry name" value="RNaseH-like_sf"/>
</dbReference>
<feature type="compositionally biased region" description="Acidic residues" evidence="1">
    <location>
        <begin position="437"/>
        <end position="460"/>
    </location>
</feature>
<dbReference type="EMBL" id="BFEA01000319">
    <property type="protein sequence ID" value="GBG79430.1"/>
    <property type="molecule type" value="Genomic_DNA"/>
</dbReference>
<evidence type="ECO:0000313" key="3">
    <source>
        <dbReference type="EMBL" id="GBG79430.1"/>
    </source>
</evidence>
<organism evidence="3 4">
    <name type="scientific">Chara braunii</name>
    <name type="common">Braun's stonewort</name>
    <dbReference type="NCBI Taxonomy" id="69332"/>
    <lineage>
        <taxon>Eukaryota</taxon>
        <taxon>Viridiplantae</taxon>
        <taxon>Streptophyta</taxon>
        <taxon>Charophyceae</taxon>
        <taxon>Charales</taxon>
        <taxon>Characeae</taxon>
        <taxon>Chara</taxon>
    </lineage>
</organism>
<feature type="region of interest" description="Disordered" evidence="1">
    <location>
        <begin position="430"/>
        <end position="499"/>
    </location>
</feature>
<dbReference type="Pfam" id="PF13837">
    <property type="entry name" value="Myb_DNA-bind_4"/>
    <property type="match status" value="1"/>
</dbReference>
<dbReference type="Gene3D" id="3.30.420.10">
    <property type="entry name" value="Ribonuclease H-like superfamily/Ribonuclease H"/>
    <property type="match status" value="1"/>
</dbReference>
<dbReference type="PROSITE" id="PS50994">
    <property type="entry name" value="INTEGRASE"/>
    <property type="match status" value="1"/>
</dbReference>
<comment type="caution">
    <text evidence="3">The sequence shown here is derived from an EMBL/GenBank/DDBJ whole genome shotgun (WGS) entry which is preliminary data.</text>
</comment>
<evidence type="ECO:0000313" key="4">
    <source>
        <dbReference type="Proteomes" id="UP000265515"/>
    </source>
</evidence>
<evidence type="ECO:0000259" key="2">
    <source>
        <dbReference type="PROSITE" id="PS50994"/>
    </source>
</evidence>
<dbReference type="PANTHER" id="PTHR37984:SF5">
    <property type="entry name" value="PROTEIN NYNRIN-LIKE"/>
    <property type="match status" value="1"/>
</dbReference>
<dbReference type="SUPFAM" id="SSF53098">
    <property type="entry name" value="Ribonuclease H-like"/>
    <property type="match status" value="1"/>
</dbReference>